<name>A0A0K0VKK2_AERHY</name>
<feature type="compositionally biased region" description="Polar residues" evidence="1">
    <location>
        <begin position="153"/>
        <end position="166"/>
    </location>
</feature>
<evidence type="ECO:0000313" key="2">
    <source>
        <dbReference type="EMBL" id="AKS10294.1"/>
    </source>
</evidence>
<protein>
    <recommendedName>
        <fullName evidence="3">Phage baseplate assembly protein V</fullName>
    </recommendedName>
</protein>
<evidence type="ECO:0008006" key="3">
    <source>
        <dbReference type="Google" id="ProtNLM"/>
    </source>
</evidence>
<feature type="region of interest" description="Disordered" evidence="1">
    <location>
        <begin position="153"/>
        <end position="186"/>
    </location>
</feature>
<dbReference type="EMBL" id="KR677378">
    <property type="protein sequence ID" value="AKS10294.1"/>
    <property type="molecule type" value="Genomic_DNA"/>
</dbReference>
<organism evidence="2">
    <name type="scientific">Aeromonas hydrophila</name>
    <dbReference type="NCBI Taxonomy" id="644"/>
    <lineage>
        <taxon>Bacteria</taxon>
        <taxon>Pseudomonadati</taxon>
        <taxon>Pseudomonadota</taxon>
        <taxon>Gammaproteobacteria</taxon>
        <taxon>Aeromonadales</taxon>
        <taxon>Aeromonadaceae</taxon>
        <taxon>Aeromonas</taxon>
    </lineage>
</organism>
<dbReference type="RefSeq" id="WP_172686026.1">
    <property type="nucleotide sequence ID" value="NZ_KR677378.1"/>
</dbReference>
<reference evidence="2" key="1">
    <citation type="submission" date="2015-05" db="EMBL/GenBank/DDBJ databases">
        <title>Aeromonas hydrophila plasmid SL.</title>
        <authorList>
            <person name="Sun Z.L."/>
            <person name="Gong C.L."/>
            <person name="Xue R.Y."/>
            <person name="Cao G.L."/>
            <person name="Hu X.L."/>
        </authorList>
    </citation>
    <scope>NUCLEOTIDE SEQUENCE</scope>
    <source>
        <strain evidence="2">SL</strain>
        <plasmid evidence="2">pSL</plasmid>
    </source>
</reference>
<proteinExistence type="predicted"/>
<geneLocation type="plasmid" evidence="2">
    <name>pSL</name>
</geneLocation>
<keyword evidence="2" id="KW-0614">Plasmid</keyword>
<evidence type="ECO:0000256" key="1">
    <source>
        <dbReference type="SAM" id="MobiDB-lite"/>
    </source>
</evidence>
<accession>A0A0K0VKK2</accession>
<sequence length="186" mass="19934">MIEQLISSMLAPLMDRISDIEAELETGARRGRNAIQMGTVTKVVGQRVVIAIGKARTPPIKWFACAAGDVIEWRTPSVGELALVLNYGSGDRNTSSIALVGIPSDQFPLPSSDQSKVIRKIGALGMEEWDKETGKLTVTAPGGVEFVTNEVHSTGEMSDATRSMSADRNIYNGHDHGGGPEPSQKQ</sequence>
<dbReference type="AlphaFoldDB" id="A0A0K0VKK2"/>
<dbReference type="Gene3D" id="2.40.50.230">
    <property type="entry name" value="Gp5 N-terminal domain"/>
    <property type="match status" value="1"/>
</dbReference>
<dbReference type="InterPro" id="IPR037026">
    <property type="entry name" value="Vgr_OB-fold_dom_sf"/>
</dbReference>